<comment type="similarity">
    <text evidence="1">Belongs to the UPF0065 (bug) family.</text>
</comment>
<accession>A0A225MFV3</accession>
<gene>
    <name evidence="3" type="ORF">CEY11_11060</name>
</gene>
<dbReference type="InterPro" id="IPR005064">
    <property type="entry name" value="BUG"/>
</dbReference>
<dbReference type="EMBL" id="NJIH01000006">
    <property type="protein sequence ID" value="OWT60197.1"/>
    <property type="molecule type" value="Genomic_DNA"/>
</dbReference>
<organism evidence="3 4">
    <name type="scientific">Candidimonas nitroreducens</name>
    <dbReference type="NCBI Taxonomy" id="683354"/>
    <lineage>
        <taxon>Bacteria</taxon>
        <taxon>Pseudomonadati</taxon>
        <taxon>Pseudomonadota</taxon>
        <taxon>Betaproteobacteria</taxon>
        <taxon>Burkholderiales</taxon>
        <taxon>Alcaligenaceae</taxon>
        <taxon>Candidimonas</taxon>
    </lineage>
</organism>
<dbReference type="Proteomes" id="UP000214603">
    <property type="component" value="Unassembled WGS sequence"/>
</dbReference>
<dbReference type="SUPFAM" id="SSF53850">
    <property type="entry name" value="Periplasmic binding protein-like II"/>
    <property type="match status" value="1"/>
</dbReference>
<dbReference type="CDD" id="cd13578">
    <property type="entry name" value="PBP2_Bug27"/>
    <property type="match status" value="1"/>
</dbReference>
<dbReference type="Gene3D" id="3.40.190.10">
    <property type="entry name" value="Periplasmic binding protein-like II"/>
    <property type="match status" value="1"/>
</dbReference>
<dbReference type="PIRSF" id="PIRSF017082">
    <property type="entry name" value="YflP"/>
    <property type="match status" value="1"/>
</dbReference>
<evidence type="ECO:0000313" key="4">
    <source>
        <dbReference type="Proteomes" id="UP000214603"/>
    </source>
</evidence>
<dbReference type="Pfam" id="PF03401">
    <property type="entry name" value="TctC"/>
    <property type="match status" value="1"/>
</dbReference>
<evidence type="ECO:0000256" key="2">
    <source>
        <dbReference type="SAM" id="SignalP"/>
    </source>
</evidence>
<proteinExistence type="inferred from homology"/>
<protein>
    <submittedName>
        <fullName evidence="3">ABC transporter substrate-binding protein</fullName>
    </submittedName>
</protein>
<evidence type="ECO:0000313" key="3">
    <source>
        <dbReference type="EMBL" id="OWT60197.1"/>
    </source>
</evidence>
<reference evidence="4" key="1">
    <citation type="submission" date="2017-06" db="EMBL/GenBank/DDBJ databases">
        <title>Herbaspirillum phytohormonus sp. nov., isolated from the root nodule of Robinia pseudoacacia in lead-zinc mine.</title>
        <authorList>
            <person name="Fan M."/>
            <person name="Lin Y."/>
        </authorList>
    </citation>
    <scope>NUCLEOTIDE SEQUENCE [LARGE SCALE GENOMIC DNA]</scope>
    <source>
        <strain evidence="4">SC-089</strain>
    </source>
</reference>
<keyword evidence="4" id="KW-1185">Reference proteome</keyword>
<dbReference type="PANTHER" id="PTHR42928:SF5">
    <property type="entry name" value="BLR1237 PROTEIN"/>
    <property type="match status" value="1"/>
</dbReference>
<dbReference type="AlphaFoldDB" id="A0A225MFV3"/>
<feature type="chain" id="PRO_5012375298" evidence="2">
    <location>
        <begin position="26"/>
        <end position="330"/>
    </location>
</feature>
<dbReference type="InterPro" id="IPR042100">
    <property type="entry name" value="Bug_dom1"/>
</dbReference>
<feature type="signal peptide" evidence="2">
    <location>
        <begin position="1"/>
        <end position="25"/>
    </location>
</feature>
<name>A0A225MFV3_9BURK</name>
<evidence type="ECO:0000256" key="1">
    <source>
        <dbReference type="ARBA" id="ARBA00006987"/>
    </source>
</evidence>
<sequence>MFKRLLLMCSIFGVSVLGPCATAMNATGGYASRPIKLFVGYAAGGTADVVARMLAKEIGNSLGASVVVENKAGANALIATNELRRSKPDGYTILMASLSHVVNPVLHPKEAQYDPVRDFAPIAGVVTLPLVIVTSYNSPYQSVADLISVARKEPGHITFASAGVGGSGHLAGAMLAQSADVDMLHVPFNGNAPGLSEVIAGRVSFMFYPTIGIANRVQQKQVRVLAVATSERMADFPNVPTLQEIGYTGFERTAIWLGILAPKGTPKNIVKLLHQEVAKALHKPEVQRRLSSLGALTVNSDPAQFSQFLASDHARWSNVIQKAGIQGPQQ</sequence>
<dbReference type="PANTHER" id="PTHR42928">
    <property type="entry name" value="TRICARBOXYLATE-BINDING PROTEIN"/>
    <property type="match status" value="1"/>
</dbReference>
<keyword evidence="2" id="KW-0732">Signal</keyword>
<comment type="caution">
    <text evidence="3">The sequence shown here is derived from an EMBL/GenBank/DDBJ whole genome shotgun (WGS) entry which is preliminary data.</text>
</comment>
<dbReference type="Gene3D" id="3.40.190.150">
    <property type="entry name" value="Bordetella uptake gene, domain 1"/>
    <property type="match status" value="1"/>
</dbReference>